<dbReference type="Proteomes" id="UP000014977">
    <property type="component" value="Unassembled WGS sequence"/>
</dbReference>
<keyword evidence="5" id="KW-1185">Reference proteome</keyword>
<dbReference type="InterPro" id="IPR004821">
    <property type="entry name" value="Cyt_trans-like"/>
</dbReference>
<gene>
    <name evidence="4" type="ORF">dsmv_2406</name>
</gene>
<dbReference type="RefSeq" id="WP_020877163.1">
    <property type="nucleotide sequence ID" value="NZ_ATHJ01000084.1"/>
</dbReference>
<dbReference type="STRING" id="897.B2D07_18395"/>
<accession>S7TTD1</accession>
<dbReference type="Pfam" id="PF01467">
    <property type="entry name" value="CTP_transf_like"/>
    <property type="match status" value="1"/>
</dbReference>
<feature type="domain" description="Cytidyltransferase-like" evidence="3">
    <location>
        <begin position="13"/>
        <end position="157"/>
    </location>
</feature>
<keyword evidence="1 4" id="KW-0808">Transferase</keyword>
<dbReference type="EMBL" id="ATHJ01000084">
    <property type="protein sequence ID" value="EPR40271.1"/>
    <property type="molecule type" value="Genomic_DNA"/>
</dbReference>
<dbReference type="Gene3D" id="3.40.50.620">
    <property type="entry name" value="HUPs"/>
    <property type="match status" value="1"/>
</dbReference>
<dbReference type="PATRIC" id="fig|1121405.3.peg.2040"/>
<dbReference type="OrthoDB" id="3249147at2"/>
<evidence type="ECO:0000313" key="5">
    <source>
        <dbReference type="Proteomes" id="UP000014977"/>
    </source>
</evidence>
<dbReference type="SUPFAM" id="SSF52374">
    <property type="entry name" value="Nucleotidylyl transferase"/>
    <property type="match status" value="1"/>
</dbReference>
<reference evidence="4 5" key="1">
    <citation type="journal article" date="2013" name="Genome Announc.">
        <title>Draft genome sequences for three mercury-methylating, sulfate-reducing bacteria.</title>
        <authorList>
            <person name="Brown S.D."/>
            <person name="Hurt R.A.Jr."/>
            <person name="Gilmour C.C."/>
            <person name="Elias D.A."/>
        </authorList>
    </citation>
    <scope>NUCLEOTIDE SEQUENCE [LARGE SCALE GENOMIC DNA]</scope>
    <source>
        <strain evidence="4 5">DSM 2059</strain>
    </source>
</reference>
<organism evidence="4 5">
    <name type="scientific">Desulfococcus multivorans DSM 2059</name>
    <dbReference type="NCBI Taxonomy" id="1121405"/>
    <lineage>
        <taxon>Bacteria</taxon>
        <taxon>Pseudomonadati</taxon>
        <taxon>Thermodesulfobacteriota</taxon>
        <taxon>Desulfobacteria</taxon>
        <taxon>Desulfobacterales</taxon>
        <taxon>Desulfococcaceae</taxon>
        <taxon>Desulfococcus</taxon>
    </lineage>
</organism>
<name>S7TTD1_DESML</name>
<dbReference type="eggNOG" id="COG1056">
    <property type="taxonomic scope" value="Bacteria"/>
</dbReference>
<dbReference type="AlphaFoldDB" id="S7TTD1"/>
<keyword evidence="2 4" id="KW-0548">Nucleotidyltransferase</keyword>
<proteinExistence type="predicted"/>
<evidence type="ECO:0000259" key="3">
    <source>
        <dbReference type="Pfam" id="PF01467"/>
    </source>
</evidence>
<evidence type="ECO:0000313" key="4">
    <source>
        <dbReference type="EMBL" id="EPR40271.1"/>
    </source>
</evidence>
<protein>
    <submittedName>
        <fullName evidence="4">Nicotinamide mononucleotide adenylyltransferase, OrfX-like protein</fullName>
    </submittedName>
</protein>
<dbReference type="PANTHER" id="PTHR21342">
    <property type="entry name" value="PHOSPHOPANTETHEINE ADENYLYLTRANSFERASE"/>
    <property type="match status" value="1"/>
</dbReference>
<dbReference type="GO" id="GO:0016779">
    <property type="term" value="F:nucleotidyltransferase activity"/>
    <property type="evidence" value="ECO:0007669"/>
    <property type="project" value="UniProtKB-KW"/>
</dbReference>
<evidence type="ECO:0000256" key="2">
    <source>
        <dbReference type="ARBA" id="ARBA00022695"/>
    </source>
</evidence>
<dbReference type="InterPro" id="IPR014729">
    <property type="entry name" value="Rossmann-like_a/b/a_fold"/>
</dbReference>
<evidence type="ECO:0000256" key="1">
    <source>
        <dbReference type="ARBA" id="ARBA00022679"/>
    </source>
</evidence>
<comment type="caution">
    <text evidence="4">The sequence shown here is derived from an EMBL/GenBank/DDBJ whole genome shotgun (WGS) entry which is preliminary data.</text>
</comment>
<sequence length="190" mass="22341">MKDPQQLYEIGFIHGRFQVLHNDHLKYLLAGKALCRRLVVGITNPDPQLTKTETADPKRSSALANPLTYYERHLMVEAVLLDAGLKAHDFMIVPFPINFPERYRYYVPMDAVFFLTIYDEWGKRKQQYFKSLDLITHVLWEVSPDKKGISGRDIRERIATHQAWEHLVPACVPVLIERWNIRDRLKKLQK</sequence>
<dbReference type="PANTHER" id="PTHR21342:SF0">
    <property type="entry name" value="BIFUNCTIONAL NMN ADENYLYLTRANSFERASE_NUDIX HYDROLASE"/>
    <property type="match status" value="1"/>
</dbReference>